<dbReference type="Gene3D" id="1.25.40.10">
    <property type="entry name" value="Tetratricopeptide repeat domain"/>
    <property type="match status" value="1"/>
</dbReference>
<dbReference type="Proteomes" id="UP000193307">
    <property type="component" value="Unassembled WGS sequence"/>
</dbReference>
<evidence type="ECO:0000256" key="1">
    <source>
        <dbReference type="ARBA" id="ARBA00004370"/>
    </source>
</evidence>
<name>A0A1Y5SYN3_9RHOB</name>
<dbReference type="InterPro" id="IPR010817">
    <property type="entry name" value="HemY_N"/>
</dbReference>
<organism evidence="7 8">
    <name type="scientific">Pacificibacter marinus</name>
    <dbReference type="NCBI Taxonomy" id="658057"/>
    <lineage>
        <taxon>Bacteria</taxon>
        <taxon>Pseudomonadati</taxon>
        <taxon>Pseudomonadota</taxon>
        <taxon>Alphaproteobacteria</taxon>
        <taxon>Rhodobacterales</taxon>
        <taxon>Roseobacteraceae</taxon>
        <taxon>Pacificibacter</taxon>
    </lineage>
</organism>
<dbReference type="InterPro" id="IPR011990">
    <property type="entry name" value="TPR-like_helical_dom_sf"/>
</dbReference>
<reference evidence="7 8" key="1">
    <citation type="submission" date="2017-03" db="EMBL/GenBank/DDBJ databases">
        <authorList>
            <person name="Afonso C.L."/>
            <person name="Miller P.J."/>
            <person name="Scott M.A."/>
            <person name="Spackman E."/>
            <person name="Goraichik I."/>
            <person name="Dimitrov K.M."/>
            <person name="Suarez D.L."/>
            <person name="Swayne D.E."/>
        </authorList>
    </citation>
    <scope>NUCLEOTIDE SEQUENCE [LARGE SCALE GENOMIC DNA]</scope>
    <source>
        <strain evidence="7 8">CECT 7971</strain>
    </source>
</reference>
<evidence type="ECO:0000256" key="2">
    <source>
        <dbReference type="ARBA" id="ARBA00022692"/>
    </source>
</evidence>
<dbReference type="GO" id="GO:0016020">
    <property type="term" value="C:membrane"/>
    <property type="evidence" value="ECO:0007669"/>
    <property type="project" value="UniProtKB-SubCell"/>
</dbReference>
<sequence>MLWSLVKIVFFVVLVAALAFGGMFLMDSEGSMDIAFMGFKISLSPIKVVIAIVVLLVAAWVLLKLVGLCIAFIKFLLGDETALSRYFHRNRERKGFEAMAEGMMALASGEGRVAMAKASKAEKYLGKPELTNLLTAQAAEMTGDKRKAQEVYRRLVADDRTRFVGVRGIMKQKLAEGDTETALKLAEKAFAIKPKHVETQDTLLQLQAGKKDWAAARNTLAAKLKHGAIPRDVHKRRDAVLALSEAKGIFEKGATLEAQEAAIEANKKSPDLIPAAVMAADEYTRQGKARPATKVLKKAWDAQPHPDLAAAFARIAPDETPAARIKRFTGLVSAKLDHPETKMLMTELQIAAEDFPAARRALGELIKSDPTARSMTLMAAIERGEGAEDVVVRGWLTRALTAPRGPQWICDKCQTVHAIWTPVCDNCAAFDTLSWRTPPHSEVSMPSGTEMLPMIVGASSDAAAQTEDAEVVANLTDQSEVSDADIIELESNEDPDK</sequence>
<dbReference type="SUPFAM" id="SSF48452">
    <property type="entry name" value="TPR-like"/>
    <property type="match status" value="1"/>
</dbReference>
<keyword evidence="2 5" id="KW-0812">Transmembrane</keyword>
<evidence type="ECO:0000313" key="8">
    <source>
        <dbReference type="Proteomes" id="UP000193307"/>
    </source>
</evidence>
<keyword evidence="8" id="KW-1185">Reference proteome</keyword>
<evidence type="ECO:0000256" key="4">
    <source>
        <dbReference type="ARBA" id="ARBA00023136"/>
    </source>
</evidence>
<dbReference type="PIRSF" id="PIRSF031802">
    <property type="entry name" value="UCP031802"/>
    <property type="match status" value="1"/>
</dbReference>
<dbReference type="InterPro" id="IPR016982">
    <property type="entry name" value="Mms48"/>
</dbReference>
<gene>
    <name evidence="7" type="ORF">PAM7971_02572</name>
</gene>
<dbReference type="OrthoDB" id="9798343at2"/>
<proteinExistence type="predicted"/>
<evidence type="ECO:0000259" key="6">
    <source>
        <dbReference type="Pfam" id="PF07219"/>
    </source>
</evidence>
<dbReference type="STRING" id="658057.SAMN04488032_11085"/>
<keyword evidence="3 5" id="KW-1133">Transmembrane helix</keyword>
<accession>A0A1Y5SYN3</accession>
<evidence type="ECO:0000256" key="3">
    <source>
        <dbReference type="ARBA" id="ARBA00022989"/>
    </source>
</evidence>
<dbReference type="RefSeq" id="WP_085849698.1">
    <property type="nucleotide sequence ID" value="NZ_FNZV01000010.1"/>
</dbReference>
<comment type="subcellular location">
    <subcellularLocation>
        <location evidence="1">Membrane</location>
    </subcellularLocation>
</comment>
<feature type="transmembrane region" description="Helical" evidence="5">
    <location>
        <begin position="48"/>
        <end position="77"/>
    </location>
</feature>
<feature type="transmembrane region" description="Helical" evidence="5">
    <location>
        <begin position="6"/>
        <end position="27"/>
    </location>
</feature>
<dbReference type="AlphaFoldDB" id="A0A1Y5SYN3"/>
<keyword evidence="4 5" id="KW-0472">Membrane</keyword>
<feature type="domain" description="HemY N-terminal" evidence="6">
    <location>
        <begin position="32"/>
        <end position="143"/>
    </location>
</feature>
<dbReference type="Pfam" id="PF07219">
    <property type="entry name" value="HemY_N"/>
    <property type="match status" value="1"/>
</dbReference>
<evidence type="ECO:0000256" key="5">
    <source>
        <dbReference type="SAM" id="Phobius"/>
    </source>
</evidence>
<dbReference type="EMBL" id="FWFW01000008">
    <property type="protein sequence ID" value="SLN51753.1"/>
    <property type="molecule type" value="Genomic_DNA"/>
</dbReference>
<protein>
    <submittedName>
        <fullName evidence="7">Putative protoheme IX biogenesis protein</fullName>
    </submittedName>
</protein>
<evidence type="ECO:0000313" key="7">
    <source>
        <dbReference type="EMBL" id="SLN51753.1"/>
    </source>
</evidence>